<dbReference type="EMBL" id="KK107024">
    <property type="protein sequence ID" value="EZA62237.1"/>
    <property type="molecule type" value="Genomic_DNA"/>
</dbReference>
<gene>
    <name evidence="1" type="ORF">X777_00605</name>
</gene>
<keyword evidence="2" id="KW-1185">Reference proteome</keyword>
<reference evidence="1 2" key="1">
    <citation type="journal article" date="2014" name="Curr. Biol.">
        <title>The genome of the clonal raider ant Cerapachys biroi.</title>
        <authorList>
            <person name="Oxley P.R."/>
            <person name="Ji L."/>
            <person name="Fetter-Pruneda I."/>
            <person name="McKenzie S.K."/>
            <person name="Li C."/>
            <person name="Hu H."/>
            <person name="Zhang G."/>
            <person name="Kronauer D.J."/>
        </authorList>
    </citation>
    <scope>NUCLEOTIDE SEQUENCE [LARGE SCALE GENOMIC DNA]</scope>
</reference>
<evidence type="ECO:0000313" key="1">
    <source>
        <dbReference type="EMBL" id="EZA62237.1"/>
    </source>
</evidence>
<protein>
    <submittedName>
        <fullName evidence="1">Uncharacterized protein</fullName>
    </submittedName>
</protein>
<name>A0A026X1T7_OOCBI</name>
<accession>A0A026X1T7</accession>
<dbReference type="AlphaFoldDB" id="A0A026X1T7"/>
<evidence type="ECO:0000313" key="2">
    <source>
        <dbReference type="Proteomes" id="UP000053097"/>
    </source>
</evidence>
<sequence length="114" mass="12706">MVALSTTEKKIAALLPRSGQIALVCDTPPVPCEYEGAFAPSLFRRREFSFRNDYRPSPATMAGQRQRGGSAPLSFSVTVRNYKGESAFKDYEEDLSSSINKHNCPRSWRGRNSS</sequence>
<proteinExistence type="predicted"/>
<dbReference type="Proteomes" id="UP000053097">
    <property type="component" value="Unassembled WGS sequence"/>
</dbReference>
<organism evidence="1 2">
    <name type="scientific">Ooceraea biroi</name>
    <name type="common">Clonal raider ant</name>
    <name type="synonym">Cerapachys biroi</name>
    <dbReference type="NCBI Taxonomy" id="2015173"/>
    <lineage>
        <taxon>Eukaryota</taxon>
        <taxon>Metazoa</taxon>
        <taxon>Ecdysozoa</taxon>
        <taxon>Arthropoda</taxon>
        <taxon>Hexapoda</taxon>
        <taxon>Insecta</taxon>
        <taxon>Pterygota</taxon>
        <taxon>Neoptera</taxon>
        <taxon>Endopterygota</taxon>
        <taxon>Hymenoptera</taxon>
        <taxon>Apocrita</taxon>
        <taxon>Aculeata</taxon>
        <taxon>Formicoidea</taxon>
        <taxon>Formicidae</taxon>
        <taxon>Dorylinae</taxon>
        <taxon>Ooceraea</taxon>
    </lineage>
</organism>